<reference evidence="1" key="1">
    <citation type="journal article" date="2014" name="Front. Microbiol.">
        <title>High frequency of phylogenetically diverse reductive dehalogenase-homologous genes in deep subseafloor sedimentary metagenomes.</title>
        <authorList>
            <person name="Kawai M."/>
            <person name="Futagami T."/>
            <person name="Toyoda A."/>
            <person name="Takaki Y."/>
            <person name="Nishi S."/>
            <person name="Hori S."/>
            <person name="Arai W."/>
            <person name="Tsubouchi T."/>
            <person name="Morono Y."/>
            <person name="Uchiyama I."/>
            <person name="Ito T."/>
            <person name="Fujiyama A."/>
            <person name="Inagaki F."/>
            <person name="Takami H."/>
        </authorList>
    </citation>
    <scope>NUCLEOTIDE SEQUENCE</scope>
    <source>
        <strain evidence="1">Expedition CK06-06</strain>
    </source>
</reference>
<gene>
    <name evidence="1" type="ORF">S03H2_06981</name>
</gene>
<dbReference type="AlphaFoldDB" id="X1DL45"/>
<name>X1DL45_9ZZZZ</name>
<protein>
    <submittedName>
        <fullName evidence="1">Uncharacterized protein</fullName>
    </submittedName>
</protein>
<evidence type="ECO:0000313" key="1">
    <source>
        <dbReference type="EMBL" id="GAH20932.1"/>
    </source>
</evidence>
<accession>X1DL45</accession>
<dbReference type="EMBL" id="BARU01003148">
    <property type="protein sequence ID" value="GAH20932.1"/>
    <property type="molecule type" value="Genomic_DNA"/>
</dbReference>
<proteinExistence type="predicted"/>
<organism evidence="1">
    <name type="scientific">marine sediment metagenome</name>
    <dbReference type="NCBI Taxonomy" id="412755"/>
    <lineage>
        <taxon>unclassified sequences</taxon>
        <taxon>metagenomes</taxon>
        <taxon>ecological metagenomes</taxon>
    </lineage>
</organism>
<sequence length="44" mass="4972">MVKEKGCDVVILIDYDFTRAETKGITWTKTTAIITEYGTGVKFK</sequence>
<comment type="caution">
    <text evidence="1">The sequence shown here is derived from an EMBL/GenBank/DDBJ whole genome shotgun (WGS) entry which is preliminary data.</text>
</comment>